<organism evidence="1 2">
    <name type="scientific">Popillia japonica</name>
    <name type="common">Japanese beetle</name>
    <dbReference type="NCBI Taxonomy" id="7064"/>
    <lineage>
        <taxon>Eukaryota</taxon>
        <taxon>Metazoa</taxon>
        <taxon>Ecdysozoa</taxon>
        <taxon>Arthropoda</taxon>
        <taxon>Hexapoda</taxon>
        <taxon>Insecta</taxon>
        <taxon>Pterygota</taxon>
        <taxon>Neoptera</taxon>
        <taxon>Endopterygota</taxon>
        <taxon>Coleoptera</taxon>
        <taxon>Polyphaga</taxon>
        <taxon>Scarabaeiformia</taxon>
        <taxon>Scarabaeidae</taxon>
        <taxon>Rutelinae</taxon>
        <taxon>Popillia</taxon>
    </lineage>
</organism>
<accession>A0AAW1N1X5</accession>
<evidence type="ECO:0000313" key="2">
    <source>
        <dbReference type="Proteomes" id="UP001458880"/>
    </source>
</evidence>
<evidence type="ECO:0000313" key="1">
    <source>
        <dbReference type="EMBL" id="KAK9752581.1"/>
    </source>
</evidence>
<reference evidence="1 2" key="1">
    <citation type="journal article" date="2024" name="BMC Genomics">
        <title>De novo assembly and annotation of Popillia japonica's genome with initial clues to its potential as an invasive pest.</title>
        <authorList>
            <person name="Cucini C."/>
            <person name="Boschi S."/>
            <person name="Funari R."/>
            <person name="Cardaioli E."/>
            <person name="Iannotti N."/>
            <person name="Marturano G."/>
            <person name="Paoli F."/>
            <person name="Bruttini M."/>
            <person name="Carapelli A."/>
            <person name="Frati F."/>
            <person name="Nardi F."/>
        </authorList>
    </citation>
    <scope>NUCLEOTIDE SEQUENCE [LARGE SCALE GENOMIC DNA]</scope>
    <source>
        <strain evidence="1">DMR45628</strain>
    </source>
</reference>
<name>A0AAW1N1X5_POPJA</name>
<dbReference type="AlphaFoldDB" id="A0AAW1N1X5"/>
<protein>
    <submittedName>
        <fullName evidence="1">Uncharacterized protein</fullName>
    </submittedName>
</protein>
<sequence length="136" mass="15716">MGYKDLEQLHFDGGCGKYNFKTYYSAVRNSIYKHQFLYHVTIGFAADVSNGLGKGIICENNFSLSQKLYRLIDEKGFLMAFACRLIDEKGFLMAFACRKKHTITIRQRKPSEIECSTQAHGKVNLEWESRKVEFLI</sequence>
<dbReference type="Proteomes" id="UP001458880">
    <property type="component" value="Unassembled WGS sequence"/>
</dbReference>
<keyword evidence="2" id="KW-1185">Reference proteome</keyword>
<comment type="caution">
    <text evidence="1">The sequence shown here is derived from an EMBL/GenBank/DDBJ whole genome shotgun (WGS) entry which is preliminary data.</text>
</comment>
<dbReference type="EMBL" id="JASPKY010000019">
    <property type="protein sequence ID" value="KAK9752581.1"/>
    <property type="molecule type" value="Genomic_DNA"/>
</dbReference>
<gene>
    <name evidence="1" type="ORF">QE152_g4159</name>
</gene>
<proteinExistence type="predicted"/>